<reference evidence="2" key="1">
    <citation type="submission" date="2020-05" db="EMBL/GenBank/DDBJ databases">
        <title>Phylogenomic resolution of chytrid fungi.</title>
        <authorList>
            <person name="Stajich J.E."/>
            <person name="Amses K."/>
            <person name="Simmons R."/>
            <person name="Seto K."/>
            <person name="Myers J."/>
            <person name="Bonds A."/>
            <person name="Quandt C.A."/>
            <person name="Barry K."/>
            <person name="Liu P."/>
            <person name="Grigoriev I."/>
            <person name="Longcore J.E."/>
            <person name="James T.Y."/>
        </authorList>
    </citation>
    <scope>NUCLEOTIDE SEQUENCE</scope>
    <source>
        <strain evidence="2">JEL0318</strain>
    </source>
</reference>
<sequence>MAPWAKYFVQGVLHKVKVKYPTSGQQAGLFAAINTVLSLSESTHKYLHAKVSGEYVIITINTTNPDEIRDALRSKASSLRAISCFDGRADFGDSFPLPDPSTVGHPPPSPTTPKTTYKPEESLSGPRRAKERPPPADPEDNVFSSPKGRPRKRVRAKGAAGTPTTAAAGVSAKDANESDLTDFDSEQPSESNVRRLASANNGAGAQQPEANEADPITGVVSMIKAKEPTSSSSESTARPTGPAPQSKDAGDMPSTDQKTWEVDRMVAGSAELSKAAGCRADALLESATASNEYSLIVKIIKPAVTSRRNEAIGDRNSTPHKTVKKDDHNPFDLAPSTEKKPAVQAHSQARNDAKLQPDTDTRDQHAPEKDSVPAPLPSSPRTAETAGMDLDDETDRSGAPQMSQQCEFGDATEHGAEEVEAASFVYRDPSDTRVRRNLFGDLSAAGNEGVPVTQSESESRHGPSRRDSPLEHDEMERTGTAPEEFGNGSQQFLSGCGWVP</sequence>
<evidence type="ECO:0000256" key="1">
    <source>
        <dbReference type="SAM" id="MobiDB-lite"/>
    </source>
</evidence>
<proteinExistence type="predicted"/>
<dbReference type="AlphaFoldDB" id="A0AAD5S431"/>
<feature type="compositionally biased region" description="Acidic residues" evidence="1">
    <location>
        <begin position="177"/>
        <end position="187"/>
    </location>
</feature>
<evidence type="ECO:0000313" key="2">
    <source>
        <dbReference type="EMBL" id="KAJ3043373.1"/>
    </source>
</evidence>
<accession>A0AAD5S431</accession>
<dbReference type="Proteomes" id="UP001212841">
    <property type="component" value="Unassembled WGS sequence"/>
</dbReference>
<keyword evidence="3" id="KW-1185">Reference proteome</keyword>
<feature type="compositionally biased region" description="Low complexity" evidence="1">
    <location>
        <begin position="157"/>
        <end position="169"/>
    </location>
</feature>
<dbReference type="EMBL" id="JADGJD010001359">
    <property type="protein sequence ID" value="KAJ3043373.1"/>
    <property type="molecule type" value="Genomic_DNA"/>
</dbReference>
<feature type="compositionally biased region" description="Basic and acidic residues" evidence="1">
    <location>
        <begin position="349"/>
        <end position="371"/>
    </location>
</feature>
<feature type="region of interest" description="Disordered" evidence="1">
    <location>
        <begin position="95"/>
        <end position="264"/>
    </location>
</feature>
<gene>
    <name evidence="2" type="ORF">HK097_001753</name>
</gene>
<evidence type="ECO:0000313" key="3">
    <source>
        <dbReference type="Proteomes" id="UP001212841"/>
    </source>
</evidence>
<name>A0AAD5S431_9FUNG</name>
<protein>
    <submittedName>
        <fullName evidence="2">Uncharacterized protein</fullName>
    </submittedName>
</protein>
<comment type="caution">
    <text evidence="2">The sequence shown here is derived from an EMBL/GenBank/DDBJ whole genome shotgun (WGS) entry which is preliminary data.</text>
</comment>
<organism evidence="2 3">
    <name type="scientific">Rhizophlyctis rosea</name>
    <dbReference type="NCBI Taxonomy" id="64517"/>
    <lineage>
        <taxon>Eukaryota</taxon>
        <taxon>Fungi</taxon>
        <taxon>Fungi incertae sedis</taxon>
        <taxon>Chytridiomycota</taxon>
        <taxon>Chytridiomycota incertae sedis</taxon>
        <taxon>Chytridiomycetes</taxon>
        <taxon>Rhizophlyctidales</taxon>
        <taxon>Rhizophlyctidaceae</taxon>
        <taxon>Rhizophlyctis</taxon>
    </lineage>
</organism>
<feature type="compositionally biased region" description="Polar residues" evidence="1">
    <location>
        <begin position="228"/>
        <end position="238"/>
    </location>
</feature>
<feature type="compositionally biased region" description="Basic and acidic residues" evidence="1">
    <location>
        <begin position="457"/>
        <end position="477"/>
    </location>
</feature>
<feature type="region of interest" description="Disordered" evidence="1">
    <location>
        <begin position="304"/>
        <end position="500"/>
    </location>
</feature>